<dbReference type="InterPro" id="IPR001747">
    <property type="entry name" value="Vitellogenin_N"/>
</dbReference>
<evidence type="ECO:0000256" key="5">
    <source>
        <dbReference type="ARBA" id="ARBA00019242"/>
    </source>
</evidence>
<dbReference type="GO" id="GO:0034359">
    <property type="term" value="C:mature chylomicron"/>
    <property type="evidence" value="ECO:0007669"/>
    <property type="project" value="TreeGrafter"/>
</dbReference>
<dbReference type="EMBL" id="JAGKHQ010000008">
    <property type="protein sequence ID" value="KAG7510148.1"/>
    <property type="molecule type" value="Genomic_DNA"/>
</dbReference>
<dbReference type="GO" id="GO:0034362">
    <property type="term" value="C:low-density lipoprotein particle"/>
    <property type="evidence" value="ECO:0007669"/>
    <property type="project" value="TreeGrafter"/>
</dbReference>
<evidence type="ECO:0000256" key="6">
    <source>
        <dbReference type="ARBA" id="ARBA00022525"/>
    </source>
</evidence>
<dbReference type="InterPro" id="IPR015255">
    <property type="entry name" value="Vitellinogen_open_b-sht"/>
</dbReference>
<keyword evidence="6" id="KW-0964">Secreted</keyword>
<dbReference type="InterPro" id="IPR052418">
    <property type="entry name" value="Apolipoprotein_B"/>
</dbReference>
<dbReference type="Proteomes" id="UP000693946">
    <property type="component" value="Linkage Group LG16"/>
</dbReference>
<evidence type="ECO:0000256" key="11">
    <source>
        <dbReference type="ARBA" id="ARBA00031924"/>
    </source>
</evidence>
<organism evidence="17 18">
    <name type="scientific">Solea senegalensis</name>
    <name type="common">Senegalese sole</name>
    <dbReference type="NCBI Taxonomy" id="28829"/>
    <lineage>
        <taxon>Eukaryota</taxon>
        <taxon>Metazoa</taxon>
        <taxon>Chordata</taxon>
        <taxon>Craniata</taxon>
        <taxon>Vertebrata</taxon>
        <taxon>Euteleostomi</taxon>
        <taxon>Actinopterygii</taxon>
        <taxon>Neopterygii</taxon>
        <taxon>Teleostei</taxon>
        <taxon>Neoteleostei</taxon>
        <taxon>Acanthomorphata</taxon>
        <taxon>Carangaria</taxon>
        <taxon>Pleuronectiformes</taxon>
        <taxon>Pleuronectoidei</taxon>
        <taxon>Soleidae</taxon>
        <taxon>Solea</taxon>
    </lineage>
</organism>
<evidence type="ECO:0000256" key="2">
    <source>
        <dbReference type="ARBA" id="ARBA00004502"/>
    </source>
</evidence>
<dbReference type="SMART" id="SM00638">
    <property type="entry name" value="LPD_N"/>
    <property type="match status" value="1"/>
</dbReference>
<evidence type="ECO:0000313" key="18">
    <source>
        <dbReference type="Proteomes" id="UP000693946"/>
    </source>
</evidence>
<evidence type="ECO:0000313" key="17">
    <source>
        <dbReference type="EMBL" id="KAG7510148.1"/>
    </source>
</evidence>
<evidence type="ECO:0000256" key="7">
    <source>
        <dbReference type="ARBA" id="ARBA00022677"/>
    </source>
</evidence>
<dbReference type="InterPro" id="IPR019363">
    <property type="entry name" value="LDAH"/>
</dbReference>
<keyword evidence="15" id="KW-0732">Signal</keyword>
<evidence type="ECO:0000256" key="14">
    <source>
        <dbReference type="PROSITE-ProRule" id="PRU00557"/>
    </source>
</evidence>
<evidence type="ECO:0000256" key="12">
    <source>
        <dbReference type="ARBA" id="ARBA00039150"/>
    </source>
</evidence>
<gene>
    <name evidence="17" type="ORF">JOB18_014645</name>
</gene>
<keyword evidence="8" id="KW-0378">Hydrolase</keyword>
<evidence type="ECO:0000256" key="13">
    <source>
        <dbReference type="ARBA" id="ARBA00049527"/>
    </source>
</evidence>
<evidence type="ECO:0000256" key="9">
    <source>
        <dbReference type="ARBA" id="ARBA00022824"/>
    </source>
</evidence>
<dbReference type="GO" id="GO:0004771">
    <property type="term" value="F:sterol ester esterase activity"/>
    <property type="evidence" value="ECO:0007669"/>
    <property type="project" value="UniProtKB-EC"/>
</dbReference>
<evidence type="ECO:0000256" key="15">
    <source>
        <dbReference type="SAM" id="SignalP"/>
    </source>
</evidence>
<name>A0AAV6RZQ2_SOLSE</name>
<dbReference type="GO" id="GO:0006642">
    <property type="term" value="P:triglyceride mobilization"/>
    <property type="evidence" value="ECO:0007669"/>
    <property type="project" value="TreeGrafter"/>
</dbReference>
<dbReference type="Pfam" id="PF10230">
    <property type="entry name" value="LIDHydrolase"/>
    <property type="match status" value="1"/>
</dbReference>
<evidence type="ECO:0000256" key="8">
    <source>
        <dbReference type="ARBA" id="ARBA00022801"/>
    </source>
</evidence>
<dbReference type="GO" id="GO:0034361">
    <property type="term" value="C:very-low-density lipoprotein particle"/>
    <property type="evidence" value="ECO:0007669"/>
    <property type="project" value="TreeGrafter"/>
</dbReference>
<keyword evidence="18" id="KW-1185">Reference proteome</keyword>
<dbReference type="EC" id="3.1.1.13" evidence="12"/>
<keyword evidence="10" id="KW-0325">Glycoprotein</keyword>
<dbReference type="SMART" id="SM01169">
    <property type="entry name" value="DUF1943"/>
    <property type="match status" value="1"/>
</dbReference>
<reference evidence="17 18" key="1">
    <citation type="journal article" date="2021" name="Sci. Rep.">
        <title>Chromosome anchoring in Senegalese sole (Solea senegalensis) reveals sex-associated markers and genome rearrangements in flatfish.</title>
        <authorList>
            <person name="Guerrero-Cozar I."/>
            <person name="Gomez-Garrido J."/>
            <person name="Berbel C."/>
            <person name="Martinez-Blanch J.F."/>
            <person name="Alioto T."/>
            <person name="Claros M.G."/>
            <person name="Gagnaire P.A."/>
            <person name="Manchado M."/>
        </authorList>
    </citation>
    <scope>NUCLEOTIDE SEQUENCE [LARGE SCALE GENOMIC DNA]</scope>
    <source>
        <strain evidence="17">Sse05_10M</strain>
    </source>
</reference>
<dbReference type="GO" id="GO:0160077">
    <property type="term" value="P:lipid droplet fusion"/>
    <property type="evidence" value="ECO:0007669"/>
    <property type="project" value="UniProtKB-ARBA"/>
</dbReference>
<accession>A0AAV6RZQ2</accession>
<dbReference type="GO" id="GO:0042953">
    <property type="term" value="P:lipoprotein transport"/>
    <property type="evidence" value="ECO:0007669"/>
    <property type="project" value="TreeGrafter"/>
</dbReference>
<comment type="caution">
    <text evidence="14">Lacks conserved residue(s) required for the propagation of feature annotation.</text>
</comment>
<dbReference type="GO" id="GO:0005783">
    <property type="term" value="C:endoplasmic reticulum"/>
    <property type="evidence" value="ECO:0007669"/>
    <property type="project" value="UniProtKB-SubCell"/>
</dbReference>
<dbReference type="GO" id="GO:0120020">
    <property type="term" value="F:cholesterol transfer activity"/>
    <property type="evidence" value="ECO:0007669"/>
    <property type="project" value="TreeGrafter"/>
</dbReference>
<dbReference type="GO" id="GO:0005811">
    <property type="term" value="C:lipid droplet"/>
    <property type="evidence" value="ECO:0007669"/>
    <property type="project" value="UniProtKB-SubCell"/>
</dbReference>
<dbReference type="Pfam" id="PF09172">
    <property type="entry name" value="Vit_open_b-sht"/>
    <property type="match status" value="1"/>
</dbReference>
<dbReference type="FunFam" id="3.40.50.1820:FF:000068">
    <property type="entry name" value="Lipid droplet associated hydrolase"/>
    <property type="match status" value="1"/>
</dbReference>
<dbReference type="Pfam" id="PF06448">
    <property type="entry name" value="DUF1081"/>
    <property type="match status" value="1"/>
</dbReference>
<dbReference type="PANTHER" id="PTHR13769">
    <property type="entry name" value="APOLIPOPROTEIN B"/>
    <property type="match status" value="1"/>
</dbReference>
<sequence length="4764" mass="536875">MMGYGKLCLLLLLSSYTLGQEGSSIHGEACSLASRFKVYKKYVYQYTTESRNGVAGTANLRNGPKVSCQVEIEVPEACRFIMHTSDCALSEIFDMDARGQPVYRPARSFEAFKTAMEKNTLKFTVDDAAHVQLYPETDEPVNILNIKRGIVSALVVPVIGEGQSSIMSTVHGLCLTDNLVNARGDIPTDVTLYRDLSQCDQFHSRELANSPLALLQKLHHPISKLITSSQDCDYQFDNKGRHITTAKCTEKHIYLPLSHEEHGISSVVTQDLSFQGSKRINNRLFDVNLSQSKPLHFEDPDDKTPLQTKDTAVSILRELAALSDTDQGQKRPSLFHKLVSSLRVLRNETLSQTVTEMLDVSPWLTWQALFQCGTSECTSAILQAIRTVDGLSLEMDALVYGLSLQADPDAARVTDMLSMAQYRQSRAIMYALANTVKKFYEGEVTPQVTDVSKFMEMLLNDCSGERTNSDSDSPTDPHEMSFLVLRVVGVMGQAMQAASPNLISSILRCARKTDIPLSNQKAAIQAFRLMDINDKVRNVLLEVFQDARSAVEKRIASYLILMKNPHRALVKDIVQKLENERDEQVNNFVVSHLKNILVSNEPQLHQLKEYIDLALKDHPPSTNEAYDGMSRNYKTDSPLGSARANIIFDGRDTLPKEVMLETTLRAFDYNYDLFEVGIEGTGFEPTIEALFGHKGFFPDSISRITYWAGDKAQMLRDVLDRISPDRVKRQVPQDLLKDLTNNIQKLVDDVRLSQAPEAIAYLRLLGNEIGYMKTSEMRKMVEQYYSVFMKYLPYKFLMSLVYSTNNRVFAHYIFMENAFSLPTASGFPLKFSLAGVFAPGAKGGLAHAVRSGTTELSFMPSVGIEFITQMGVHIPEFVEAGLEMHTNMYHENSINAKVTINRHQMRLLIPAPKSNIQLFSVSNQLLSVSSRETVPVPSLIKDRTESTDCQPLFSGVKLCTRLHYSNATSGDGTPHYHPLAGESRFAVEIQPTGEISEYTATIEMLKEGKRGRHTVDGLKLTLKAEGDDSTEATVTLKYNRNKNILTTDVVIPDYDVEAGIKVAVTDNDPRGKKMRGITIDVTNKNIPQLTLVGRIRLDRMKDAMIQLQMAIPSLKTNASVTATLKKNEDVLMGVETVITLPEMSYQQKASLKYGDDKFQMELKSNLNSEIHKLIPDLEVHHEQLQQLIDNILDQKVAKTDMKLRHIVTKAIEAGNIWLDKFAAHIPYLANLRSKRSLSDLTLPPLPEKLFLQLDSLFRYQFNKEKMAVSLPLPLGGKKSKELNIPTSLSTPYINLGLILFPPRTYELPSFTIPPTLDFSIPLLGLAEASTKINSNVYLWEGSISGGNNTVDIPSYIVQYKAMAQSPLNLLSYKFEGAGLMSGRADDHLKYLLNTSFSHCLIDTSFSVMDTLRVTNKLNAKANYRVEASSPMGLQASIYYSAQSTSTLNSDEVSGDGTVDGLLKIGPFYTNTSYTNSYYLRPLDRKGRGESTLEFDSPFVHLHNRIHGVYANSELNLVSKTNVQRDTIKHVAEVKYKDAKLTLKCNALAAVMGKSLSKKIEFGVSNDMGIIRIESHADDVTNRAYSLITGLLDVNGLKLNSEGSLTSVAGRGLHKASVMVGRKGLSTSGTNSIQFSSVTVENIYNGVIDSNGATLSSMTKAMAEESRGELNIEGKVTGVEASLDGVFKGHAYDATTRNNMNVLLNRRALTFTGNSIGMLNRMKTENSHSLTLTLWTLALRSKSNNIICTDIYYKQDTKLDMKPFVMSFDMTNDLKYNDVDLKNEGHLKLEPKKVDLSGSMKGAYGEEYNMKHIYELTYDDMAGAIKYSTSGDVLDAQISHNCELEFAGLSSKSKCEARINSEPLRFDSTVRTMALPFSVSVDALVNSDGEIKLYGKHSGQLYSKLLVKAEPLALAYSHDSRVSTTHFLSGEEASTNLDNKWDGLLTPSDQYLEWKVKSKLNNHTYNQDISTYNNPQQTGLEFSGALLTDIFSPLFKDKSSPPEIQEFSMTGFLKYDKNTNCHIIHIPFIESLPVAFEKFKTTFVQALESLLWFINSLDISQLITDTSAKLDGLPKQVRDFMQKMDLENKMNQAKAKLDYLIDEFAVTTDDLELALSDLSKNLENTVVDIGTKIRDLISTVKDYFKEGHLDTKITNILSKIGYQLQAFDEKYKIRQSLVKVLHALEDVIRQIDLQKLSETSTAWLRELDSEYRIIEKIKDTLSAIKQEIENFDVRMFFKDLNDYFRSIDLVKYVEQLSYKIPHSDIAKVIESMNEVIVNWIDEYEISNKLNAVYFYIRDLFLKYNLDDKLKQLMDQIVVLVEEFKIDSTVQSVVDALKSINFEFVYDEIIQILHIATQRLRAIDFKDSINDLNEHISSLLKSMKNFDYNAFVDAANRKIAELTHYINEQFKIYEIVQKIEAVRDFFIKIQNSLTTYLDKLKNTKVADALKKLANVINATFYNDVKLKVQDMLEDMKQRILDMDIRDEMYIHLQRASESYSNVVAFITMQFQQLTEKMGQVVKDNNVINQIVEAVYTLLGALKRAEIDIGTFTVPFTDLVIPAFAINFNKLHEISIPAHLSLPEFTILNSYTIPGFTIDFNEIKAKIVAIIDDMRGFEFKMPDPEEIFGDLKVLYLFELPDLTFQDITLSEIRFPAINIPKLNLKDFEITMLPIPEIKFPEFPTDICIPIFSKLHGELRMNSPHYSLVTTGKIENSTSTPKNPQFTATINSHVKSSIKPLEYTFEATAQLGAPRMKKLLFTETIKATHMAFSIDHEGSLTLTDSSAESSVKTTTKATTQMYKADLVHNIAFTLKSGIFAAIDMTYNHNMDIPSIETSSQASLKQEMSAIMEPHQITFTEETTANGKWSIKDYSDEVTHTSNLDFNINFNTAKLTYVGETACKALKSKKTLTAESVVLSHITIEARCETEIPSFKKSVMILNGEAHVGGLNVTLAASHDAEFTGSLSGSMSNSLEFLAHPFEIVLNAKNTVNSKIFFPLKLKGKVDLLHDYGATLNSEKQRAYWSALARFNQYKYNHNITTENNKKECFFYSSATGEANLDFLTIPLFIPEIKVPFLEMKAPEVRNFSLWEQAGLKALLTTPQQSFDMSLYLHSFRNPDMHSLELDLEPIYSAISDNANIIHRQFEQLRDKVVALLKDSLNQAKSQYIKHKIDTSSLPPRIFTVPGYKIPILNIDVSAFRAEMPAFSFFVPKEVSTPSFKVPALGFSVPSYTVVLPSLGLPVIHVPETLSETKLPTFTLPAIQNKIWIPLVRNITCNFTFKSTLITLRVVAAGLFDQHEIAAWFGVSSTSMFDFLNVKIDSKSTLTRMRGIKLACTVKVEHDNVEASHECAISLTKRSQEGFVANSATIYLPFLSLELQQELTGNTKTKQTVVSKKKINYMFNIPVIESAGKGNLDIKWEMNPFTYVSLDNHGKSDITIMGGYNFAGDLENEANLYFNPNRFRSLVRTVLNLNINKQEKQKQSSNDHILQFNLNKSLVVMGSTWRNSITLDYLSINNLNSASLSTNGRHVIKGELHFVPFTTFKTTLDIDASQPCNLGHAGLVHSIQLAINSENQTLTWSGEEQLSSVIHTFDFLMLNDESQIRMDLTESVKDHLAFLTVKFPVYQKTLWDVLKFDQVTNMDSLQFLNMSYSIVYTKSLEGQEYAIPFKQFENGISFSMPEISLDMPSWVKDILHAIKNIDMRFEPSDVPDHLTFPPAVTTPAFDVPFTNLHVKPVTIDPKNLFIPKVMTTTAFKIFLPRVPTISVPSYNITTEYLQEKMSFLSFKKPAYDITLSSFEVPKTFVIGGHTISLHEITRSISNIQHPTIKYEDQNFRIPEIVLHLPLSVFIPAFGALSTTVKVSSPIYNVSTTANLENKDSNLVTSLNSICTSTMIFLEYDLSANATFGFNDGVISVNGKCNLIHNDANVNWQHVLAQNLRNKRQTPPAESVESRHTLSVDITSRTFTDVNLRFASRKDGITASMSSPSSGFLGLYFQRRSPSQLHGRLFSRYLSTPEKDLDVFTAKATLKNSQKLILQMQWNWDFLHAVIEGTKDRIPAMNDAVLKFINKYHTAHFGFDLNRGSMKLKNTVTNVIERAYNEGPVSLNTLQSSVKHLGDKGSDMYREASDSLMSINVRDVIGSTADKVTQVLRRSEELINIWLDAVRQFLSDIKVKVPGSEEKISSLQVFQQTRRSLSRATDRASQRFASVMKEIARFVRGIKFTIPGTEVVVKGNEFMDNLTMTTASAYDQLRRTLRRGFSLLGDVVNNLFQMITERAENFITYLKDENKEIAPQVDDMYGELLQLSKHNIEEAKRLVAEYKQLTRLNIQEGYNAITKEEVNSRIVELIGILQSHLYSDLNEFVDLMRLVSESTEPYIRVTNKKADIEIPLPFRWKSFSQSKLSRDQSSPPTRPIRGQQEVFILALKRLAALNDDTLILIFFLSPLFGVDEMQNMVTESREEPHTEFIYCCGANTELLKYGACHLQPTHKTLILIIPGNPGVVGFYRTFMQTLHHTFGYRHPVWAVSHAGHCEPPDSMDMVEDGSTAAERDVFGLNGQIEHKLTFLRKHVPRETSLVLVGHSIGCYIILEIMKRDPELKVLKAVMLFPTIERMAQSPQGKVMTPVLCHIRYVAYLPLFLLSLLPDRLKSSLIKLVFGGIRSLDASVVRPTVGLLSGDCAANAMYMGGQEMKMVLERDNITIKKHLHKLIFYHGATDHWCPMQYYHDMKRDFPHGDIRLCERGLRHAFVLDAGSEVAKMVAEWIHGDLRT</sequence>
<comment type="catalytic activity">
    <reaction evidence="13">
        <text>a cholesterol ester + H2O = cholesterol + a fatty acid + H(+)</text>
        <dbReference type="Rhea" id="RHEA:36403"/>
        <dbReference type="ChEBI" id="CHEBI:15377"/>
        <dbReference type="ChEBI" id="CHEBI:15378"/>
        <dbReference type="ChEBI" id="CHEBI:16113"/>
        <dbReference type="ChEBI" id="CHEBI:17002"/>
        <dbReference type="ChEBI" id="CHEBI:28868"/>
        <dbReference type="EC" id="3.1.1.13"/>
    </reaction>
    <physiologicalReaction direction="left-to-right" evidence="13">
        <dbReference type="Rhea" id="RHEA:36404"/>
    </physiologicalReaction>
</comment>
<evidence type="ECO:0000256" key="4">
    <source>
        <dbReference type="ARBA" id="ARBA00008300"/>
    </source>
</evidence>
<dbReference type="InterPro" id="IPR009454">
    <property type="entry name" value="Lipid_transpt_open_b-sht"/>
</dbReference>
<comment type="similarity">
    <text evidence="4">Belongs to the AB hydrolase superfamily. LDAH family.</text>
</comment>
<evidence type="ECO:0000256" key="10">
    <source>
        <dbReference type="ARBA" id="ARBA00023180"/>
    </source>
</evidence>
<protein>
    <recommendedName>
        <fullName evidence="5">Lipid droplet-associated hydrolase</fullName>
        <ecNumber evidence="12">3.1.1.13</ecNumber>
    </recommendedName>
    <alternativeName>
        <fullName evidence="11">Lipid droplet-associated serine hydrolase</fullName>
    </alternativeName>
</protein>
<keyword evidence="9" id="KW-0256">Endoplasmic reticulum</keyword>
<dbReference type="GO" id="GO:0030301">
    <property type="term" value="P:cholesterol transport"/>
    <property type="evidence" value="ECO:0007669"/>
    <property type="project" value="TreeGrafter"/>
</dbReference>
<feature type="chain" id="PRO_5043731115" description="Lipid droplet-associated hydrolase" evidence="15">
    <location>
        <begin position="20"/>
        <end position="4764"/>
    </location>
</feature>
<dbReference type="GO" id="GO:0042632">
    <property type="term" value="P:cholesterol homeostasis"/>
    <property type="evidence" value="ECO:0007669"/>
    <property type="project" value="UniProtKB-ARBA"/>
</dbReference>
<dbReference type="Pfam" id="PF01347">
    <property type="entry name" value="Vitellogenin_N"/>
    <property type="match status" value="1"/>
</dbReference>
<feature type="signal peptide" evidence="15">
    <location>
        <begin position="1"/>
        <end position="19"/>
    </location>
</feature>
<dbReference type="GO" id="GO:0050750">
    <property type="term" value="F:low-density lipoprotein particle receptor binding"/>
    <property type="evidence" value="ECO:0007669"/>
    <property type="project" value="TreeGrafter"/>
</dbReference>
<evidence type="ECO:0000256" key="3">
    <source>
        <dbReference type="ARBA" id="ARBA00004613"/>
    </source>
</evidence>
<dbReference type="GO" id="GO:0035356">
    <property type="term" value="P:intracellular triglyceride homeostasis"/>
    <property type="evidence" value="ECO:0007669"/>
    <property type="project" value="UniProtKB-ARBA"/>
</dbReference>
<dbReference type="GO" id="GO:0019915">
    <property type="term" value="P:lipid storage"/>
    <property type="evidence" value="ECO:0007669"/>
    <property type="project" value="InterPro"/>
</dbReference>
<keyword evidence="7" id="KW-0551">Lipid droplet</keyword>
<feature type="domain" description="Vitellogenin" evidence="16">
    <location>
        <begin position="36"/>
        <end position="664"/>
    </location>
</feature>
<proteinExistence type="inferred from homology"/>
<evidence type="ECO:0000259" key="16">
    <source>
        <dbReference type="PROSITE" id="PS51211"/>
    </source>
</evidence>
<comment type="caution">
    <text evidence="17">The sequence shown here is derived from an EMBL/GenBank/DDBJ whole genome shotgun (WGS) entry which is preliminary data.</text>
</comment>
<dbReference type="PROSITE" id="PS51211">
    <property type="entry name" value="VITELLOGENIN"/>
    <property type="match status" value="1"/>
</dbReference>
<dbReference type="PANTHER" id="PTHR13769:SF6">
    <property type="entry name" value="APOLIPOPROTEIN B-100"/>
    <property type="match status" value="1"/>
</dbReference>
<comment type="subcellular location">
    <subcellularLocation>
        <location evidence="1">Endoplasmic reticulum</location>
    </subcellularLocation>
    <subcellularLocation>
        <location evidence="2">Lipid droplet</location>
    </subcellularLocation>
    <subcellularLocation>
        <location evidence="3">Secreted</location>
    </subcellularLocation>
</comment>
<evidence type="ECO:0000256" key="1">
    <source>
        <dbReference type="ARBA" id="ARBA00004240"/>
    </source>
</evidence>